<dbReference type="SUPFAM" id="SSF52799">
    <property type="entry name" value="(Phosphotyrosine protein) phosphatases II"/>
    <property type="match status" value="1"/>
</dbReference>
<organism evidence="3 4">
    <name type="scientific">Diploscapter pachys</name>
    <dbReference type="NCBI Taxonomy" id="2018661"/>
    <lineage>
        <taxon>Eukaryota</taxon>
        <taxon>Metazoa</taxon>
        <taxon>Ecdysozoa</taxon>
        <taxon>Nematoda</taxon>
        <taxon>Chromadorea</taxon>
        <taxon>Rhabditida</taxon>
        <taxon>Rhabditina</taxon>
        <taxon>Rhabditomorpha</taxon>
        <taxon>Rhabditoidea</taxon>
        <taxon>Rhabditidae</taxon>
        <taxon>Diploscapter</taxon>
    </lineage>
</organism>
<dbReference type="InterPro" id="IPR003595">
    <property type="entry name" value="Tyr_Pase_cat"/>
</dbReference>
<dbReference type="STRING" id="2018661.A0A2A2L689"/>
<gene>
    <name evidence="3" type="ORF">WR25_17508</name>
</gene>
<dbReference type="InterPro" id="IPR000387">
    <property type="entry name" value="Tyr_Pase_dom"/>
</dbReference>
<evidence type="ECO:0000313" key="3">
    <source>
        <dbReference type="EMBL" id="PAV81766.1"/>
    </source>
</evidence>
<dbReference type="Proteomes" id="UP000218231">
    <property type="component" value="Unassembled WGS sequence"/>
</dbReference>
<name>A0A2A2L689_9BILA</name>
<feature type="domain" description="Tyrosine specific protein phosphatases" evidence="2">
    <location>
        <begin position="141"/>
        <end position="218"/>
    </location>
</feature>
<evidence type="ECO:0000259" key="1">
    <source>
        <dbReference type="PROSITE" id="PS50055"/>
    </source>
</evidence>
<dbReference type="PROSITE" id="PS50056">
    <property type="entry name" value="TYR_PHOSPHATASE_2"/>
    <property type="match status" value="1"/>
</dbReference>
<dbReference type="PRINTS" id="PR00700">
    <property type="entry name" value="PRTYPHPHTASE"/>
</dbReference>
<comment type="caution">
    <text evidence="3">The sequence shown here is derived from an EMBL/GenBank/DDBJ whole genome shotgun (WGS) entry which is preliminary data.</text>
</comment>
<dbReference type="Gene3D" id="3.90.190.10">
    <property type="entry name" value="Protein tyrosine phosphatase superfamily"/>
    <property type="match status" value="1"/>
</dbReference>
<dbReference type="Pfam" id="PF00102">
    <property type="entry name" value="Y_phosphatase"/>
    <property type="match status" value="1"/>
</dbReference>
<dbReference type="GO" id="GO:0004725">
    <property type="term" value="F:protein tyrosine phosphatase activity"/>
    <property type="evidence" value="ECO:0007669"/>
    <property type="project" value="InterPro"/>
</dbReference>
<dbReference type="SMART" id="SM00404">
    <property type="entry name" value="PTPc_motif"/>
    <property type="match status" value="1"/>
</dbReference>
<dbReference type="PANTHER" id="PTHR23219">
    <property type="entry name" value="TYROSINE-PROTEIN PHOSPHATASE C15H7.3-RELATED"/>
    <property type="match status" value="1"/>
</dbReference>
<keyword evidence="4" id="KW-1185">Reference proteome</keyword>
<dbReference type="PANTHER" id="PTHR23219:SF13">
    <property type="entry name" value="TYROSINE-PROTEIN PHOSPHATASE DOMAIN-CONTAINING PROTEIN"/>
    <property type="match status" value="1"/>
</dbReference>
<dbReference type="CDD" id="cd00047">
    <property type="entry name" value="PTPc"/>
    <property type="match status" value="1"/>
</dbReference>
<feature type="domain" description="Tyrosine-protein phosphatase" evidence="1">
    <location>
        <begin position="1"/>
        <end position="227"/>
    </location>
</feature>
<reference evidence="3 4" key="1">
    <citation type="journal article" date="2017" name="Curr. Biol.">
        <title>Genome architecture and evolution of a unichromosomal asexual nematode.</title>
        <authorList>
            <person name="Fradin H."/>
            <person name="Zegar C."/>
            <person name="Gutwein M."/>
            <person name="Lucas J."/>
            <person name="Kovtun M."/>
            <person name="Corcoran D."/>
            <person name="Baugh L.R."/>
            <person name="Kiontke K."/>
            <person name="Gunsalus K."/>
            <person name="Fitch D.H."/>
            <person name="Piano F."/>
        </authorList>
    </citation>
    <scope>NUCLEOTIDE SEQUENCE [LARGE SCALE GENOMIC DNA]</scope>
    <source>
        <strain evidence="3">PF1309</strain>
    </source>
</reference>
<dbReference type="EMBL" id="LIAE01007128">
    <property type="protein sequence ID" value="PAV81766.1"/>
    <property type="molecule type" value="Genomic_DNA"/>
</dbReference>
<dbReference type="InterPro" id="IPR000242">
    <property type="entry name" value="PTP_cat"/>
</dbReference>
<evidence type="ECO:0008006" key="5">
    <source>
        <dbReference type="Google" id="ProtNLM"/>
    </source>
</evidence>
<evidence type="ECO:0000259" key="2">
    <source>
        <dbReference type="PROSITE" id="PS50056"/>
    </source>
</evidence>
<dbReference type="OrthoDB" id="6144703at2759"/>
<dbReference type="PROSITE" id="PS50055">
    <property type="entry name" value="TYR_PHOSPHATASE_PTP"/>
    <property type="match status" value="1"/>
</dbReference>
<dbReference type="InterPro" id="IPR029021">
    <property type="entry name" value="Prot-tyrosine_phosphatase-like"/>
</dbReference>
<evidence type="ECO:0000313" key="4">
    <source>
        <dbReference type="Proteomes" id="UP000218231"/>
    </source>
</evidence>
<sequence length="266" mass="31391">MELQDIVCIDRTRVKLQQVEPKDDFIHANFLRFGDETYIATQYPLEDTISDFWRMVFFEEPRIIINLVPKGQQYPSFFKTGEGEYHTYKDMYVQTRRVEESKSYMISYLLEVLPDGHSNSIFVRLLHILNWPDNRTTKGLHTILKALHILAKKDATLCKGPPVVMCDSGLNKCGTLIFTNLMINNLFSNSSNEVSPISIYMNMRRMRASIIQTDLYYLQALIIVLDYLQWKNEKKLILDLTPEMLKMIREWKMEFYKKYEKEKANG</sequence>
<proteinExistence type="predicted"/>
<dbReference type="AlphaFoldDB" id="A0A2A2L689"/>
<accession>A0A2A2L689</accession>
<protein>
    <recommendedName>
        <fullName evidence="5">Tyrosine-protein phosphatase domain-containing protein</fullName>
    </recommendedName>
</protein>
<dbReference type="SMART" id="SM00194">
    <property type="entry name" value="PTPc"/>
    <property type="match status" value="1"/>
</dbReference>